<dbReference type="AlphaFoldDB" id="A0AAV7QCN7"/>
<protein>
    <submittedName>
        <fullName evidence="1">Uncharacterized protein</fullName>
    </submittedName>
</protein>
<gene>
    <name evidence="1" type="ORF">NDU88_004557</name>
</gene>
<comment type="caution">
    <text evidence="1">The sequence shown here is derived from an EMBL/GenBank/DDBJ whole genome shotgun (WGS) entry which is preliminary data.</text>
</comment>
<dbReference type="Proteomes" id="UP001066276">
    <property type="component" value="Chromosome 6"/>
</dbReference>
<keyword evidence="2" id="KW-1185">Reference proteome</keyword>
<dbReference type="EMBL" id="JANPWB010000010">
    <property type="protein sequence ID" value="KAJ1138166.1"/>
    <property type="molecule type" value="Genomic_DNA"/>
</dbReference>
<reference evidence="1" key="1">
    <citation type="journal article" date="2022" name="bioRxiv">
        <title>Sequencing and chromosome-scale assembly of the giantPleurodeles waltlgenome.</title>
        <authorList>
            <person name="Brown T."/>
            <person name="Elewa A."/>
            <person name="Iarovenko S."/>
            <person name="Subramanian E."/>
            <person name="Araus A.J."/>
            <person name="Petzold A."/>
            <person name="Susuki M."/>
            <person name="Suzuki K.-i.T."/>
            <person name="Hayashi T."/>
            <person name="Toyoda A."/>
            <person name="Oliveira C."/>
            <person name="Osipova E."/>
            <person name="Leigh N.D."/>
            <person name="Simon A."/>
            <person name="Yun M.H."/>
        </authorList>
    </citation>
    <scope>NUCLEOTIDE SEQUENCE</scope>
    <source>
        <strain evidence="1">20211129_DDA</strain>
        <tissue evidence="1">Liver</tissue>
    </source>
</reference>
<organism evidence="1 2">
    <name type="scientific">Pleurodeles waltl</name>
    <name type="common">Iberian ribbed newt</name>
    <dbReference type="NCBI Taxonomy" id="8319"/>
    <lineage>
        <taxon>Eukaryota</taxon>
        <taxon>Metazoa</taxon>
        <taxon>Chordata</taxon>
        <taxon>Craniata</taxon>
        <taxon>Vertebrata</taxon>
        <taxon>Euteleostomi</taxon>
        <taxon>Amphibia</taxon>
        <taxon>Batrachia</taxon>
        <taxon>Caudata</taxon>
        <taxon>Salamandroidea</taxon>
        <taxon>Salamandridae</taxon>
        <taxon>Pleurodelinae</taxon>
        <taxon>Pleurodeles</taxon>
    </lineage>
</organism>
<name>A0AAV7QCN7_PLEWA</name>
<accession>A0AAV7QCN7</accession>
<evidence type="ECO:0000313" key="1">
    <source>
        <dbReference type="EMBL" id="KAJ1138166.1"/>
    </source>
</evidence>
<sequence length="176" mass="18579">MLSVRVEHGSLSCPPVQGLIELSGLLSQAWGKASSICHCLPLISGSAAAPNCPRRETDTIIACPRSPGWVGRQFLCSSATSRAGSPMGFPPPALHTGDLGGDSHPQCTASITDLKGDYSSHCSGLRSKAPAGAKHCHTDAHQSDLPVALTRRSHCFMCLLFWAIQGCSRSHALFVF</sequence>
<proteinExistence type="predicted"/>
<evidence type="ECO:0000313" key="2">
    <source>
        <dbReference type="Proteomes" id="UP001066276"/>
    </source>
</evidence>